<keyword evidence="1" id="KW-1133">Transmembrane helix</keyword>
<protein>
    <submittedName>
        <fullName evidence="2">Uncharacterized protein</fullName>
    </submittedName>
</protein>
<sequence>MSKRILSSKIYHLKVSLPVGLGLITLVAMVHLPFTTALMFLALSLIIMILPWQLYEIHQRGNYFVAYNPYFNKEANEIEFLKKEVQGLEMRKLAAGFALIHLTIQDPEWEKPKTLIGLIEEKNYAEIKNILLPATSTMAV</sequence>
<dbReference type="RefSeq" id="WP_338235830.1">
    <property type="nucleotide sequence ID" value="NZ_BQKE01000001.1"/>
</dbReference>
<proteinExistence type="predicted"/>
<comment type="caution">
    <text evidence="2">The sequence shown here is derived from an EMBL/GenBank/DDBJ whole genome shotgun (WGS) entry which is preliminary data.</text>
</comment>
<keyword evidence="3" id="KW-1185">Reference proteome</keyword>
<dbReference type="EMBL" id="BQKE01000001">
    <property type="protein sequence ID" value="GJM59927.1"/>
    <property type="molecule type" value="Genomic_DNA"/>
</dbReference>
<dbReference type="AlphaFoldDB" id="A0AAN4VVV9"/>
<keyword evidence="1" id="KW-0812">Transmembrane</keyword>
<gene>
    <name evidence="2" type="ORF">PEDI_04790</name>
</gene>
<dbReference type="Proteomes" id="UP001310022">
    <property type="component" value="Unassembled WGS sequence"/>
</dbReference>
<evidence type="ECO:0000313" key="3">
    <source>
        <dbReference type="Proteomes" id="UP001310022"/>
    </source>
</evidence>
<evidence type="ECO:0000313" key="2">
    <source>
        <dbReference type="EMBL" id="GJM59927.1"/>
    </source>
</evidence>
<name>A0AAN4VVV9_9BACT</name>
<accession>A0AAN4VVV9</accession>
<reference evidence="2 3" key="1">
    <citation type="submission" date="2021-12" db="EMBL/GenBank/DDBJ databases">
        <title>Genome sequencing of bacteria with rrn-lacking chromosome and rrn-plasmid.</title>
        <authorList>
            <person name="Anda M."/>
            <person name="Iwasaki W."/>
        </authorList>
    </citation>
    <scope>NUCLEOTIDE SEQUENCE [LARGE SCALE GENOMIC DNA]</scope>
    <source>
        <strain evidence="2 3">NBRC 15940</strain>
    </source>
</reference>
<feature type="transmembrane region" description="Helical" evidence="1">
    <location>
        <begin position="12"/>
        <end position="31"/>
    </location>
</feature>
<keyword evidence="1" id="KW-0472">Membrane</keyword>
<feature type="transmembrane region" description="Helical" evidence="1">
    <location>
        <begin position="37"/>
        <end position="55"/>
    </location>
</feature>
<evidence type="ECO:0000256" key="1">
    <source>
        <dbReference type="SAM" id="Phobius"/>
    </source>
</evidence>
<organism evidence="2 3">
    <name type="scientific">Persicobacter diffluens</name>
    <dbReference type="NCBI Taxonomy" id="981"/>
    <lineage>
        <taxon>Bacteria</taxon>
        <taxon>Pseudomonadati</taxon>
        <taxon>Bacteroidota</taxon>
        <taxon>Cytophagia</taxon>
        <taxon>Cytophagales</taxon>
        <taxon>Persicobacteraceae</taxon>
        <taxon>Persicobacter</taxon>
    </lineage>
</organism>